<dbReference type="SUPFAM" id="SSF52058">
    <property type="entry name" value="L domain-like"/>
    <property type="match status" value="1"/>
</dbReference>
<dbReference type="Pfam" id="PF08263">
    <property type="entry name" value="LRRNT_2"/>
    <property type="match status" value="1"/>
</dbReference>
<feature type="compositionally biased region" description="Polar residues" evidence="10">
    <location>
        <begin position="671"/>
        <end position="685"/>
    </location>
</feature>
<proteinExistence type="predicted"/>
<sequence>MGCRSRHLSLSAILVFIFLACSSPLARPENLNKDVTNLLTAKATLSDEDNPFLQTWDSGSSICLWRGTQWSYMNGTSLNCDDPTVVANQTLLKDPEVVVTSIYLGATGLTGSIPKELGLLSSLHTLWLRENYLRGGIPLEIGNSASLSVLVLDRNGLNSSMPPSLWNLCPRLTILELDSNDLDGEIPVPVNPWTECSQLRELRLENNRLTGEIPSFLGDFTALYAVDLSNNSFSGSIPSDLSKLTNLTTFNVANNNLSGPLPSFMTRYDPSSFTGNPGLCGGPLSAECDGSSPSNRSTPQGSARSPSGGLGPKVVAGIIIGVLSFFVVAGSLLIFLTQARSRVPNEKKQLHVDLKREFDEEETGGDSGKIVHFEGGETLTAEDVLNATGEVLGKTSYGTVYKAKLSNGHTIALRLLREGTARDRGEFVPAIQELGMIRHRNLVPLRAYYSGPKEEKLLVYDYMPRGSLADLLHNGSSGKPGLSWERRHKIVLGAARGLAHLHTGLSTPLIHGNLKSKNILVDDNYIAHLSDYGLEKLMIPAATNDVITAAGTQGYKAPELIKLKKANTKTDIYSLGIVLLEVLTGKRPGKSVDWDEVVDLPAMVKAAVLEEKTADLFDFNIVRGNPRTPSEDGLVQALQLAMGCCAPTAVVRPEITEVIRQLEDIRPKVVSSVQSPPYTPDSASTRSREAFDY</sequence>
<evidence type="ECO:0000259" key="13">
    <source>
        <dbReference type="PROSITE" id="PS50011"/>
    </source>
</evidence>
<keyword evidence="3" id="KW-0433">Leucine-rich repeat</keyword>
<dbReference type="InterPro" id="IPR011009">
    <property type="entry name" value="Kinase-like_dom_sf"/>
</dbReference>
<dbReference type="InterPro" id="IPR001611">
    <property type="entry name" value="Leu-rich_rpt"/>
</dbReference>
<accession>A0ABD1XTA4</accession>
<evidence type="ECO:0000256" key="6">
    <source>
        <dbReference type="ARBA" id="ARBA00022737"/>
    </source>
</evidence>
<evidence type="ECO:0000256" key="11">
    <source>
        <dbReference type="SAM" id="Phobius"/>
    </source>
</evidence>
<name>A0ABD1XTA4_9MARC</name>
<evidence type="ECO:0000256" key="4">
    <source>
        <dbReference type="ARBA" id="ARBA00022692"/>
    </source>
</evidence>
<dbReference type="Gene3D" id="3.30.200.20">
    <property type="entry name" value="Phosphorylase Kinase, domain 1"/>
    <property type="match status" value="1"/>
</dbReference>
<dbReference type="InterPro" id="IPR001245">
    <property type="entry name" value="Ser-Thr/Tyr_kinase_cat_dom"/>
</dbReference>
<evidence type="ECO:0000256" key="8">
    <source>
        <dbReference type="ARBA" id="ARBA00023136"/>
    </source>
</evidence>
<dbReference type="InterPro" id="IPR050994">
    <property type="entry name" value="At_inactive_RLKs"/>
</dbReference>
<evidence type="ECO:0000256" key="10">
    <source>
        <dbReference type="SAM" id="MobiDB-lite"/>
    </source>
</evidence>
<reference evidence="14 15" key="1">
    <citation type="submission" date="2024-09" db="EMBL/GenBank/DDBJ databases">
        <title>Chromosome-scale assembly of Riccia fluitans.</title>
        <authorList>
            <person name="Paukszto L."/>
            <person name="Sawicki J."/>
            <person name="Karawczyk K."/>
            <person name="Piernik-Szablinska J."/>
            <person name="Szczecinska M."/>
            <person name="Mazdziarz M."/>
        </authorList>
    </citation>
    <scope>NUCLEOTIDE SEQUENCE [LARGE SCALE GENOMIC DNA]</scope>
    <source>
        <strain evidence="14">Rf_01</strain>
        <tissue evidence="14">Aerial parts of the thallus</tissue>
    </source>
</reference>
<dbReference type="PROSITE" id="PS51257">
    <property type="entry name" value="PROKAR_LIPOPROTEIN"/>
    <property type="match status" value="1"/>
</dbReference>
<dbReference type="Pfam" id="PF00560">
    <property type="entry name" value="LRR_1"/>
    <property type="match status" value="3"/>
</dbReference>
<dbReference type="PANTHER" id="PTHR48010">
    <property type="entry name" value="OS05G0588300 PROTEIN"/>
    <property type="match status" value="1"/>
</dbReference>
<keyword evidence="15" id="KW-1185">Reference proteome</keyword>
<evidence type="ECO:0000256" key="2">
    <source>
        <dbReference type="ARBA" id="ARBA00022475"/>
    </source>
</evidence>
<keyword evidence="6" id="KW-0677">Repeat</keyword>
<dbReference type="Pfam" id="PF07714">
    <property type="entry name" value="PK_Tyr_Ser-Thr"/>
    <property type="match status" value="1"/>
</dbReference>
<keyword evidence="7 11" id="KW-1133">Transmembrane helix</keyword>
<comment type="caution">
    <text evidence="14">The sequence shown here is derived from an EMBL/GenBank/DDBJ whole genome shotgun (WGS) entry which is preliminary data.</text>
</comment>
<feature type="chain" id="PRO_5044761511" description="Protein kinase domain-containing protein" evidence="12">
    <location>
        <begin position="29"/>
        <end position="693"/>
    </location>
</feature>
<keyword evidence="2" id="KW-1003">Cell membrane</keyword>
<evidence type="ECO:0000313" key="14">
    <source>
        <dbReference type="EMBL" id="KAL2611146.1"/>
    </source>
</evidence>
<evidence type="ECO:0000256" key="12">
    <source>
        <dbReference type="SAM" id="SignalP"/>
    </source>
</evidence>
<feature type="domain" description="Protein kinase" evidence="13">
    <location>
        <begin position="386"/>
        <end position="669"/>
    </location>
</feature>
<feature type="region of interest" description="Disordered" evidence="10">
    <location>
        <begin position="284"/>
        <end position="308"/>
    </location>
</feature>
<dbReference type="Proteomes" id="UP001605036">
    <property type="component" value="Unassembled WGS sequence"/>
</dbReference>
<keyword evidence="9" id="KW-0325">Glycoprotein</keyword>
<keyword evidence="8 11" id="KW-0472">Membrane</keyword>
<dbReference type="FunFam" id="3.80.10.10:FF:000383">
    <property type="entry name" value="Leucine-rich repeat receptor protein kinase EMS1"/>
    <property type="match status" value="1"/>
</dbReference>
<keyword evidence="4 11" id="KW-0812">Transmembrane</keyword>
<evidence type="ECO:0000313" key="15">
    <source>
        <dbReference type="Proteomes" id="UP001605036"/>
    </source>
</evidence>
<feature type="transmembrane region" description="Helical" evidence="11">
    <location>
        <begin position="314"/>
        <end position="337"/>
    </location>
</feature>
<feature type="region of interest" description="Disordered" evidence="10">
    <location>
        <begin position="670"/>
        <end position="693"/>
    </location>
</feature>
<evidence type="ECO:0000256" key="9">
    <source>
        <dbReference type="ARBA" id="ARBA00023180"/>
    </source>
</evidence>
<feature type="compositionally biased region" description="Polar residues" evidence="10">
    <location>
        <begin position="291"/>
        <end position="305"/>
    </location>
</feature>
<dbReference type="PANTHER" id="PTHR48010:SF44">
    <property type="entry name" value="F16P17.10 PROTEIN"/>
    <property type="match status" value="1"/>
</dbReference>
<dbReference type="Gene3D" id="1.10.510.10">
    <property type="entry name" value="Transferase(Phosphotransferase) domain 1"/>
    <property type="match status" value="1"/>
</dbReference>
<dbReference type="InterPro" id="IPR013210">
    <property type="entry name" value="LRR_N_plant-typ"/>
</dbReference>
<dbReference type="PROSITE" id="PS50011">
    <property type="entry name" value="PROTEIN_KINASE_DOM"/>
    <property type="match status" value="1"/>
</dbReference>
<gene>
    <name evidence="14" type="ORF">R1flu_022838</name>
</gene>
<feature type="signal peptide" evidence="12">
    <location>
        <begin position="1"/>
        <end position="28"/>
    </location>
</feature>
<evidence type="ECO:0000256" key="7">
    <source>
        <dbReference type="ARBA" id="ARBA00022989"/>
    </source>
</evidence>
<dbReference type="SUPFAM" id="SSF56112">
    <property type="entry name" value="Protein kinase-like (PK-like)"/>
    <property type="match status" value="1"/>
</dbReference>
<dbReference type="InterPro" id="IPR032675">
    <property type="entry name" value="LRR_dom_sf"/>
</dbReference>
<protein>
    <recommendedName>
        <fullName evidence="13">Protein kinase domain-containing protein</fullName>
    </recommendedName>
</protein>
<dbReference type="Gene3D" id="3.80.10.10">
    <property type="entry name" value="Ribonuclease Inhibitor"/>
    <property type="match status" value="2"/>
</dbReference>
<dbReference type="EMBL" id="JBHFFA010000007">
    <property type="protein sequence ID" value="KAL2611146.1"/>
    <property type="molecule type" value="Genomic_DNA"/>
</dbReference>
<dbReference type="InterPro" id="IPR000719">
    <property type="entry name" value="Prot_kinase_dom"/>
</dbReference>
<evidence type="ECO:0000256" key="1">
    <source>
        <dbReference type="ARBA" id="ARBA00004236"/>
    </source>
</evidence>
<dbReference type="AlphaFoldDB" id="A0ABD1XTA4"/>
<dbReference type="GO" id="GO:0005886">
    <property type="term" value="C:plasma membrane"/>
    <property type="evidence" value="ECO:0007669"/>
    <property type="project" value="UniProtKB-SubCell"/>
</dbReference>
<organism evidence="14 15">
    <name type="scientific">Riccia fluitans</name>
    <dbReference type="NCBI Taxonomy" id="41844"/>
    <lineage>
        <taxon>Eukaryota</taxon>
        <taxon>Viridiplantae</taxon>
        <taxon>Streptophyta</taxon>
        <taxon>Embryophyta</taxon>
        <taxon>Marchantiophyta</taxon>
        <taxon>Marchantiopsida</taxon>
        <taxon>Marchantiidae</taxon>
        <taxon>Marchantiales</taxon>
        <taxon>Ricciaceae</taxon>
        <taxon>Riccia</taxon>
    </lineage>
</organism>
<dbReference type="CDD" id="cd14066">
    <property type="entry name" value="STKc_IRAK"/>
    <property type="match status" value="1"/>
</dbReference>
<comment type="subcellular location">
    <subcellularLocation>
        <location evidence="1">Cell membrane</location>
    </subcellularLocation>
</comment>
<evidence type="ECO:0000256" key="3">
    <source>
        <dbReference type="ARBA" id="ARBA00022614"/>
    </source>
</evidence>
<dbReference type="FunFam" id="3.80.10.10:FF:000041">
    <property type="entry name" value="LRR receptor-like serine/threonine-protein kinase ERECTA"/>
    <property type="match status" value="1"/>
</dbReference>
<keyword evidence="5 12" id="KW-0732">Signal</keyword>
<evidence type="ECO:0000256" key="5">
    <source>
        <dbReference type="ARBA" id="ARBA00022729"/>
    </source>
</evidence>